<reference evidence="1 2" key="1">
    <citation type="submission" date="2019-12" db="EMBL/GenBank/DDBJ databases">
        <title>Erwinia sp. nov., isolated from droppings of birds in the Qinghai-Tiebt plateau of China.</title>
        <authorList>
            <person name="Ge Y."/>
        </authorList>
    </citation>
    <scope>NUCLEOTIDE SEQUENCE [LARGE SCALE GENOMIC DNA]</scope>
    <source>
        <strain evidence="1 2">J780</strain>
    </source>
</reference>
<evidence type="ECO:0000313" key="2">
    <source>
        <dbReference type="Proteomes" id="UP000424752"/>
    </source>
</evidence>
<dbReference type="KEGG" id="erwi:GN242_07475"/>
<dbReference type="Proteomes" id="UP000424752">
    <property type="component" value="Chromosome"/>
</dbReference>
<dbReference type="RefSeq" id="WP_156287175.1">
    <property type="nucleotide sequence ID" value="NZ_CP046509.1"/>
</dbReference>
<organism evidence="1 2">
    <name type="scientific">Erwinia sorbitola</name>
    <dbReference type="NCBI Taxonomy" id="2681984"/>
    <lineage>
        <taxon>Bacteria</taxon>
        <taxon>Pseudomonadati</taxon>
        <taxon>Pseudomonadota</taxon>
        <taxon>Gammaproteobacteria</taxon>
        <taxon>Enterobacterales</taxon>
        <taxon>Erwiniaceae</taxon>
        <taxon>Erwinia</taxon>
    </lineage>
</organism>
<evidence type="ECO:0000313" key="1">
    <source>
        <dbReference type="EMBL" id="QGU87063.1"/>
    </source>
</evidence>
<protein>
    <submittedName>
        <fullName evidence="1">Uncharacterized protein</fullName>
    </submittedName>
</protein>
<dbReference type="EMBL" id="CP046509">
    <property type="protein sequence ID" value="QGU87063.1"/>
    <property type="molecule type" value="Genomic_DNA"/>
</dbReference>
<accession>A0A6I6ES52</accession>
<gene>
    <name evidence="1" type="ORF">GN242_07475</name>
</gene>
<sequence length="80" mass="9265">MTKEYVKKINYPCETAAIFQDVIFVIRPQHASDLLIEADKAAEFYLNHFPYATLENVREGIRYSFCGLYLSDDQIIRDAA</sequence>
<dbReference type="AlphaFoldDB" id="A0A6I6ES52"/>
<proteinExistence type="predicted"/>
<name>A0A6I6ES52_9GAMM</name>